<dbReference type="AlphaFoldDB" id="A0A2I1HDH3"/>
<dbReference type="Proteomes" id="UP000234323">
    <property type="component" value="Unassembled WGS sequence"/>
</dbReference>
<keyword evidence="2" id="KW-1185">Reference proteome</keyword>
<proteinExistence type="predicted"/>
<accession>A0A2I1HDH3</accession>
<dbReference type="EMBL" id="LLXI01002355">
    <property type="protein sequence ID" value="PKY56927.1"/>
    <property type="molecule type" value="Genomic_DNA"/>
</dbReference>
<evidence type="ECO:0000313" key="2">
    <source>
        <dbReference type="Proteomes" id="UP000234323"/>
    </source>
</evidence>
<comment type="caution">
    <text evidence="1">The sequence shown here is derived from an EMBL/GenBank/DDBJ whole genome shotgun (WGS) entry which is preliminary data.</text>
</comment>
<name>A0A2I1HDH3_9GLOM</name>
<organism evidence="1 2">
    <name type="scientific">Rhizophagus irregularis</name>
    <dbReference type="NCBI Taxonomy" id="588596"/>
    <lineage>
        <taxon>Eukaryota</taxon>
        <taxon>Fungi</taxon>
        <taxon>Fungi incertae sedis</taxon>
        <taxon>Mucoromycota</taxon>
        <taxon>Glomeromycotina</taxon>
        <taxon>Glomeromycetes</taxon>
        <taxon>Glomerales</taxon>
        <taxon>Glomeraceae</taxon>
        <taxon>Rhizophagus</taxon>
    </lineage>
</organism>
<evidence type="ECO:0000313" key="1">
    <source>
        <dbReference type="EMBL" id="PKY56927.1"/>
    </source>
</evidence>
<reference evidence="1 2" key="1">
    <citation type="submission" date="2015-10" db="EMBL/GenBank/DDBJ databases">
        <title>Genome analyses suggest a sexual origin of heterokaryosis in a supposedly ancient asexual fungus.</title>
        <authorList>
            <person name="Ropars J."/>
            <person name="Sedzielewska K."/>
            <person name="Noel J."/>
            <person name="Charron P."/>
            <person name="Farinelli L."/>
            <person name="Marton T."/>
            <person name="Kruger M."/>
            <person name="Pelin A."/>
            <person name="Brachmann A."/>
            <person name="Corradi N."/>
        </authorList>
    </citation>
    <scope>NUCLEOTIDE SEQUENCE [LARGE SCALE GENOMIC DNA]</scope>
    <source>
        <strain evidence="1 2">A4</strain>
    </source>
</reference>
<sequence length="260" mass="30466">MGLEWDYDKWDGINEIWDEIWMGWDMGFSQSHLYEQQNNNALLETCLEYLSKIVQILIKIGNTEGFGITILLEKSNKLLAEITKYICKQFENEDGYKWNDYKNSNRKRMECYKLSDEVKAEIKKNKYLDSLQLCNYLSIQFDMNPIKLVIGLLDKEYCSKECILLIAKSTNTLTAIGFITLFLNKLKDIKEIHIDVTYKIAKGRFELYGIIGKKYGIGFVLGYLILDVIGELESTKTMILTEFLLKFKELKFESEYIFTD</sequence>
<gene>
    <name evidence="1" type="ORF">RhiirA4_477588</name>
</gene>
<protein>
    <submittedName>
        <fullName evidence="1">Uncharacterized protein</fullName>
    </submittedName>
</protein>